<dbReference type="EMBL" id="JADWOX010000020">
    <property type="protein sequence ID" value="MBI1686269.1"/>
    <property type="molecule type" value="Genomic_DNA"/>
</dbReference>
<dbReference type="InterPro" id="IPR052572">
    <property type="entry name" value="UPF0153_domain"/>
</dbReference>
<organism evidence="1 2">
    <name type="scientific">Caulobacter hibisci</name>
    <dbReference type="NCBI Taxonomy" id="2035993"/>
    <lineage>
        <taxon>Bacteria</taxon>
        <taxon>Pseudomonadati</taxon>
        <taxon>Pseudomonadota</taxon>
        <taxon>Alphaproteobacteria</taxon>
        <taxon>Caulobacterales</taxon>
        <taxon>Caulobacteraceae</taxon>
        <taxon>Caulobacter</taxon>
    </lineage>
</organism>
<keyword evidence="2" id="KW-1185">Reference proteome</keyword>
<comment type="caution">
    <text evidence="1">The sequence shown here is derived from an EMBL/GenBank/DDBJ whole genome shotgun (WGS) entry which is preliminary data.</text>
</comment>
<evidence type="ECO:0000313" key="1">
    <source>
        <dbReference type="EMBL" id="MBI1686269.1"/>
    </source>
</evidence>
<protein>
    <submittedName>
        <fullName evidence="1">YkgJ family cysteine cluster protein</fullName>
    </submittedName>
</protein>
<accession>A0ABS0T311</accession>
<gene>
    <name evidence="1" type="ORF">I4Q42_21580</name>
</gene>
<dbReference type="PANTHER" id="PTHR36931:SF1">
    <property type="entry name" value="UPF0153 PROTEIN YEIW"/>
    <property type="match status" value="1"/>
</dbReference>
<sequence length="179" mass="19544">MTDVAPAPAPGPAPGKACGSCGMCCKVLAIDELNKRDGVWCGHFKKGGGCGSYETRPGACRGFHCLWLTSEKLDDAWRPDKAGFLMYSDRDGKRLNVVVDPGKPAAWKREPYYRRIKAMSQRAYDGYELVVCVGDRRTVVFPTEDVELGVLNPGHKLVSGYVNRDGAQVPFAMVLSDAE</sequence>
<evidence type="ECO:0000313" key="2">
    <source>
        <dbReference type="Proteomes" id="UP000639859"/>
    </source>
</evidence>
<dbReference type="PANTHER" id="PTHR36931">
    <property type="entry name" value="UPF0153 PROTEIN YEIW"/>
    <property type="match status" value="1"/>
</dbReference>
<proteinExistence type="predicted"/>
<dbReference type="RefSeq" id="WP_198578164.1">
    <property type="nucleotide sequence ID" value="NZ_JADWOX010000020.1"/>
</dbReference>
<name>A0ABS0T311_9CAUL</name>
<dbReference type="Proteomes" id="UP000639859">
    <property type="component" value="Unassembled WGS sequence"/>
</dbReference>
<reference evidence="1 2" key="1">
    <citation type="submission" date="2020-11" db="EMBL/GenBank/DDBJ databases">
        <title>genome sequence of strain KACC 18849.</title>
        <authorList>
            <person name="Gao J."/>
            <person name="Zhang X."/>
        </authorList>
    </citation>
    <scope>NUCLEOTIDE SEQUENCE [LARGE SCALE GENOMIC DNA]</scope>
    <source>
        <strain evidence="1 2">KACC 18849</strain>
    </source>
</reference>